<name>A0ABM3ZNT7_PANGU</name>
<dbReference type="PANTHER" id="PTHR31635:SF196">
    <property type="entry name" value="REVERSE TRANSCRIPTASE DOMAIN-CONTAINING PROTEIN-RELATED"/>
    <property type="match status" value="1"/>
</dbReference>
<protein>
    <submittedName>
        <fullName evidence="2 3">Uncharacterized protein CXorf58 homolog isoform X1</fullName>
    </submittedName>
</protein>
<proteinExistence type="predicted"/>
<evidence type="ECO:0000313" key="3">
    <source>
        <dbReference type="RefSeq" id="XP_060550037.1"/>
    </source>
</evidence>
<evidence type="ECO:0000313" key="4">
    <source>
        <dbReference type="RefSeq" id="XP_060550038.1"/>
    </source>
</evidence>
<dbReference type="RefSeq" id="XP_060550038.1">
    <property type="nucleotide sequence ID" value="XM_060694055.1"/>
</dbReference>
<gene>
    <name evidence="2 3 4" type="primary">CUNHXorf58</name>
</gene>
<evidence type="ECO:0000313" key="2">
    <source>
        <dbReference type="RefSeq" id="XP_060550036.1"/>
    </source>
</evidence>
<dbReference type="RefSeq" id="XP_060550037.1">
    <property type="nucleotide sequence ID" value="XM_060694054.1"/>
</dbReference>
<dbReference type="RefSeq" id="XP_060550036.1">
    <property type="nucleotide sequence ID" value="XM_060694053.1"/>
</dbReference>
<organism evidence="1 3">
    <name type="scientific">Pantherophis guttatus</name>
    <name type="common">Corn snake</name>
    <name type="synonym">Elaphe guttata</name>
    <dbReference type="NCBI Taxonomy" id="94885"/>
    <lineage>
        <taxon>Eukaryota</taxon>
        <taxon>Metazoa</taxon>
        <taxon>Chordata</taxon>
        <taxon>Craniata</taxon>
        <taxon>Vertebrata</taxon>
        <taxon>Euteleostomi</taxon>
        <taxon>Lepidosauria</taxon>
        <taxon>Squamata</taxon>
        <taxon>Bifurcata</taxon>
        <taxon>Unidentata</taxon>
        <taxon>Episquamata</taxon>
        <taxon>Toxicofera</taxon>
        <taxon>Serpentes</taxon>
        <taxon>Colubroidea</taxon>
        <taxon>Colubridae</taxon>
        <taxon>Colubrinae</taxon>
        <taxon>Pantherophis</taxon>
    </lineage>
</organism>
<dbReference type="PANTHER" id="PTHR31635">
    <property type="entry name" value="REVERSE TRANSCRIPTASE DOMAIN-CONTAINING PROTEIN-RELATED"/>
    <property type="match status" value="1"/>
</dbReference>
<evidence type="ECO:0000313" key="1">
    <source>
        <dbReference type="Proteomes" id="UP001652622"/>
    </source>
</evidence>
<reference evidence="2 3" key="1">
    <citation type="submission" date="2025-05" db="UniProtKB">
        <authorList>
            <consortium name="RefSeq"/>
        </authorList>
    </citation>
    <scope>IDENTIFICATION</scope>
    <source>
        <tissue evidence="2 3">Blood</tissue>
    </source>
</reference>
<dbReference type="GeneID" id="117674934"/>
<keyword evidence="1" id="KW-1185">Reference proteome</keyword>
<dbReference type="Proteomes" id="UP001652622">
    <property type="component" value="Unplaced"/>
</dbReference>
<sequence>MPTLSTFVYINIGDALKNVRQDQEIKGLRIKNEEYKVQTFANDMVFIVEEPLESGPKLIKKLEEFGEVARFKINKNKSKLITKNLTKKQEKDLEINTQIQVTKKIKYLGNWLIARGSSIKEDNYDKIVLQIKKDLDSWKNLQISLLGRIATIKMNILPKLLFLFQVIPIKLEKKFFETLNKIITKFVWQGKRPRIILKFLQDTKDRGGVALPEWELYYQAAGLTWLKEWIELKRILVIEGHDLQVGWHACLCDGKYKIHSYFKRHIVRNALLQMWLKIKKQHYAKIPIWFSPTDILNNPNLTELNTIIRYKDLIDQQGKLNSKQELELDLNRDIDWWIYIQIQSKYKKTQKHMKYKENIMNWIKLY</sequence>
<accession>A0ABM3ZNT7</accession>